<organism evidence="2 3">
    <name type="scientific">Trichoderma harzianum</name>
    <name type="common">Hypocrea lixii</name>
    <dbReference type="NCBI Taxonomy" id="5544"/>
    <lineage>
        <taxon>Eukaryota</taxon>
        <taxon>Fungi</taxon>
        <taxon>Dikarya</taxon>
        <taxon>Ascomycota</taxon>
        <taxon>Pezizomycotina</taxon>
        <taxon>Sordariomycetes</taxon>
        <taxon>Hypocreomycetidae</taxon>
        <taxon>Hypocreales</taxon>
        <taxon>Hypocreaceae</taxon>
        <taxon>Trichoderma</taxon>
    </lineage>
</organism>
<dbReference type="AlphaFoldDB" id="A0A0F9ZNY3"/>
<feature type="compositionally biased region" description="Basic and acidic residues" evidence="1">
    <location>
        <begin position="74"/>
        <end position="85"/>
    </location>
</feature>
<sequence length="244" mass="27456">MPHKHKSKKGEFEAEFDLAPTEKARSLPVNKRKAASSSGEQVTKKRARSSLRGNDTPRAFKRIMAVAGGKKIRSGLDDGQLDKTTTKATDVTSEKLQIRPGENLGAFASRVDAALPVSGLAKKTSTNAEGKDALGLKVYRTRKERKMHKLYDQWRAEESKIREKREEELERIAERDLEDDAAGILTSAAFENDNSHTKKRKGGKRKRIVEEDPWLELKKRRGEKKAKVHDVVLAPPELHKVELK</sequence>
<gene>
    <name evidence="2" type="ORF">THAR02_05899</name>
</gene>
<dbReference type="PANTHER" id="PTHR40644:SF1">
    <property type="entry name" value="UPF0653 PROTEIN C607.02C"/>
    <property type="match status" value="1"/>
</dbReference>
<feature type="region of interest" description="Disordered" evidence="1">
    <location>
        <begin position="186"/>
        <end position="206"/>
    </location>
</feature>
<dbReference type="PANTHER" id="PTHR40644">
    <property type="entry name" value="UPF0653 PROTEIN C607.02C"/>
    <property type="match status" value="1"/>
</dbReference>
<dbReference type="Proteomes" id="UP000034112">
    <property type="component" value="Unassembled WGS sequence"/>
</dbReference>
<protein>
    <recommendedName>
        <fullName evidence="4">Urease accessory protein</fullName>
    </recommendedName>
</protein>
<evidence type="ECO:0008006" key="4">
    <source>
        <dbReference type="Google" id="ProtNLM"/>
    </source>
</evidence>
<dbReference type="EMBL" id="JOKZ01000170">
    <property type="protein sequence ID" value="KKP01972.1"/>
    <property type="molecule type" value="Genomic_DNA"/>
</dbReference>
<feature type="region of interest" description="Disordered" evidence="1">
    <location>
        <begin position="71"/>
        <end position="94"/>
    </location>
</feature>
<evidence type="ECO:0000313" key="2">
    <source>
        <dbReference type="EMBL" id="KKP01972.1"/>
    </source>
</evidence>
<evidence type="ECO:0000256" key="1">
    <source>
        <dbReference type="SAM" id="MobiDB-lite"/>
    </source>
</evidence>
<reference evidence="3" key="1">
    <citation type="journal article" date="2015" name="Genome Announc.">
        <title>Draft whole-genome sequence of the biocontrol agent Trichoderma harzianum T6776.</title>
        <authorList>
            <person name="Baroncelli R."/>
            <person name="Piaggeschi G."/>
            <person name="Fiorini L."/>
            <person name="Bertolini E."/>
            <person name="Zapparata A."/>
            <person name="Pe M.E."/>
            <person name="Sarrocco S."/>
            <person name="Vannacci G."/>
        </authorList>
    </citation>
    <scope>NUCLEOTIDE SEQUENCE [LARGE SCALE GENOMIC DNA]</scope>
    <source>
        <strain evidence="3">T6776</strain>
    </source>
</reference>
<dbReference type="OMA" id="TKHEKHL"/>
<proteinExistence type="predicted"/>
<dbReference type="OrthoDB" id="5876637at2759"/>
<evidence type="ECO:0000313" key="3">
    <source>
        <dbReference type="Proteomes" id="UP000034112"/>
    </source>
</evidence>
<accession>A0A0F9ZNY3</accession>
<name>A0A0F9ZNY3_TRIHA</name>
<feature type="region of interest" description="Disordered" evidence="1">
    <location>
        <begin position="1"/>
        <end position="59"/>
    </location>
</feature>
<feature type="compositionally biased region" description="Basic residues" evidence="1">
    <location>
        <begin position="197"/>
        <end position="206"/>
    </location>
</feature>
<comment type="caution">
    <text evidence="2">The sequence shown here is derived from an EMBL/GenBank/DDBJ whole genome shotgun (WGS) entry which is preliminary data.</text>
</comment>